<dbReference type="Pfam" id="PF00076">
    <property type="entry name" value="RRM_1"/>
    <property type="match status" value="2"/>
</dbReference>
<dbReference type="AlphaFoldDB" id="A0A1G4IDY5"/>
<evidence type="ECO:0000313" key="5">
    <source>
        <dbReference type="EMBL" id="SCU70250.1"/>
    </source>
</evidence>
<feature type="compositionally biased region" description="Low complexity" evidence="3">
    <location>
        <begin position="492"/>
        <end position="505"/>
    </location>
</feature>
<dbReference type="SMART" id="SM00361">
    <property type="entry name" value="RRM_1"/>
    <property type="match status" value="2"/>
</dbReference>
<gene>
    <name evidence="5" type="ORF">TEOVI_000182300</name>
</gene>
<dbReference type="GeneID" id="92375763"/>
<feature type="compositionally biased region" description="Polar residues" evidence="3">
    <location>
        <begin position="68"/>
        <end position="83"/>
    </location>
</feature>
<keyword evidence="6" id="KW-1185">Reference proteome</keyword>
<evidence type="ECO:0000256" key="2">
    <source>
        <dbReference type="PROSITE-ProRule" id="PRU00176"/>
    </source>
</evidence>
<organism evidence="5 6">
    <name type="scientific">Trypanosoma equiperdum</name>
    <dbReference type="NCBI Taxonomy" id="5694"/>
    <lineage>
        <taxon>Eukaryota</taxon>
        <taxon>Discoba</taxon>
        <taxon>Euglenozoa</taxon>
        <taxon>Kinetoplastea</taxon>
        <taxon>Metakinetoplastina</taxon>
        <taxon>Trypanosomatida</taxon>
        <taxon>Trypanosomatidae</taxon>
        <taxon>Trypanosoma</taxon>
    </lineage>
</organism>
<dbReference type="GO" id="GO:0003723">
    <property type="term" value="F:RNA binding"/>
    <property type="evidence" value="ECO:0007669"/>
    <property type="project" value="UniProtKB-UniRule"/>
</dbReference>
<dbReference type="Proteomes" id="UP000195570">
    <property type="component" value="Unassembled WGS sequence"/>
</dbReference>
<dbReference type="CDD" id="cd00590">
    <property type="entry name" value="RRM_SF"/>
    <property type="match status" value="1"/>
</dbReference>
<dbReference type="Gene3D" id="3.30.70.330">
    <property type="match status" value="2"/>
</dbReference>
<comment type="caution">
    <text evidence="5">The sequence shown here is derived from an EMBL/GenBank/DDBJ whole genome shotgun (WGS) entry which is preliminary data.</text>
</comment>
<dbReference type="VEuPathDB" id="TriTrypDB:TEOVI_000182300"/>
<protein>
    <submittedName>
        <fullName evidence="5">RNA-binding protein, putative</fullName>
    </submittedName>
</protein>
<evidence type="ECO:0000256" key="3">
    <source>
        <dbReference type="SAM" id="MobiDB-lite"/>
    </source>
</evidence>
<evidence type="ECO:0000256" key="1">
    <source>
        <dbReference type="ARBA" id="ARBA00022884"/>
    </source>
</evidence>
<feature type="compositionally biased region" description="Polar residues" evidence="3">
    <location>
        <begin position="460"/>
        <end position="479"/>
    </location>
</feature>
<feature type="domain" description="RRM" evidence="4">
    <location>
        <begin position="272"/>
        <end position="350"/>
    </location>
</feature>
<dbReference type="SMART" id="SM00360">
    <property type="entry name" value="RRM"/>
    <property type="match status" value="2"/>
</dbReference>
<name>A0A1G4IDY5_TRYEQ</name>
<dbReference type="EMBL" id="CZPT02001400">
    <property type="protein sequence ID" value="SCU70250.1"/>
    <property type="molecule type" value="Genomic_DNA"/>
</dbReference>
<reference evidence="5" key="1">
    <citation type="submission" date="2016-09" db="EMBL/GenBank/DDBJ databases">
        <authorList>
            <person name="Hebert L."/>
            <person name="Moumen B."/>
        </authorList>
    </citation>
    <scope>NUCLEOTIDE SEQUENCE [LARGE SCALE GENOMIC DNA]</scope>
    <source>
        <strain evidence="5">OVI</strain>
    </source>
</reference>
<dbReference type="PANTHER" id="PTHR48027">
    <property type="entry name" value="HETEROGENEOUS NUCLEAR RIBONUCLEOPROTEIN 87F-RELATED"/>
    <property type="match status" value="1"/>
</dbReference>
<feature type="domain" description="RRM" evidence="4">
    <location>
        <begin position="361"/>
        <end position="446"/>
    </location>
</feature>
<dbReference type="InterPro" id="IPR052462">
    <property type="entry name" value="SLIRP/GR-RBP-like"/>
</dbReference>
<dbReference type="InterPro" id="IPR035979">
    <property type="entry name" value="RBD_domain_sf"/>
</dbReference>
<dbReference type="SUPFAM" id="SSF54928">
    <property type="entry name" value="RNA-binding domain, RBD"/>
    <property type="match status" value="1"/>
</dbReference>
<evidence type="ECO:0000313" key="6">
    <source>
        <dbReference type="Proteomes" id="UP000195570"/>
    </source>
</evidence>
<dbReference type="PROSITE" id="PS50102">
    <property type="entry name" value="RRM"/>
    <property type="match status" value="2"/>
</dbReference>
<feature type="compositionally biased region" description="Low complexity" evidence="3">
    <location>
        <begin position="86"/>
        <end position="98"/>
    </location>
</feature>
<feature type="region of interest" description="Disordered" evidence="3">
    <location>
        <begin position="227"/>
        <end position="262"/>
    </location>
</feature>
<sequence>MTDHQVICKDLPSLESNAVGIEDFCWYPSMNPSRSGERYMSPSTAGGSPSLPILTPSDLLMMRDSWDAPNQTDSPSTQCTRSHAATKPPFTTPETPIPTAVGVPKPATTVSNHAIAAGCVPLAGTATLSPCGSDVSLGHRMEFAVPVGGVPSVNPPSPFAHQCQVSELLSGPDSQNVFACLRWKDGPLDINDAAESEGADDDQSSHYLWSSGCVTYPTFGNGELMSSSVDESLTCPPKKQHHGGQPQHQDVQGTKDNNHQRVPDCSEDAIRSNLFISGLRHSVTDSGLHELFSPFGSIESAKVMLDIHTGRSRGIAFVKFVRLCDAQRAVEALNGSIFCGETITVRVAKPNAAYRPGAPTNKTFVRNVPLSAKKEDLVSHFSKYGQVVEVSIHGDTAQCSTNKKRNVVFITYTTKEAAAWAAQQTHTTMPFPDCEGIPLLAKVAEDSAHRIERLARRGSSGKQASNSSKAVSGDASPQTAHLPPTPPLAVSQQHPHQQSLLQFQQQQQQHDLQQQLFLQQQQQQQALQQQLFMQQQQQQQQAYTSGFISSKLPQAFGTCAGAPSLVMSPPGLYSSEPYTAPTPSFGVQQGLYATPLFPLPAGPTAGGQVVILGPNRQLQPAVMCPPTPQPQSTVMYYMPGAQVPMQVPITAERLQHVTPTPTMRVG</sequence>
<proteinExistence type="predicted"/>
<dbReference type="InterPro" id="IPR000504">
    <property type="entry name" value="RRM_dom"/>
</dbReference>
<accession>A0A1G4IDY5</accession>
<dbReference type="InterPro" id="IPR003954">
    <property type="entry name" value="RRM_euk-type"/>
</dbReference>
<evidence type="ECO:0000259" key="4">
    <source>
        <dbReference type="PROSITE" id="PS50102"/>
    </source>
</evidence>
<feature type="region of interest" description="Disordered" evidence="3">
    <location>
        <begin position="66"/>
        <end position="98"/>
    </location>
</feature>
<dbReference type="RefSeq" id="XP_067081098.1">
    <property type="nucleotide sequence ID" value="XM_067224997.1"/>
</dbReference>
<keyword evidence="1 2" id="KW-0694">RNA-binding</keyword>
<dbReference type="InterPro" id="IPR012677">
    <property type="entry name" value="Nucleotide-bd_a/b_plait_sf"/>
</dbReference>
<feature type="region of interest" description="Disordered" evidence="3">
    <location>
        <begin position="454"/>
        <end position="505"/>
    </location>
</feature>